<dbReference type="SUPFAM" id="SSF51445">
    <property type="entry name" value="(Trans)glycosidases"/>
    <property type="match status" value="1"/>
</dbReference>
<dbReference type="Gene3D" id="3.20.20.80">
    <property type="entry name" value="Glycosidases"/>
    <property type="match status" value="1"/>
</dbReference>
<dbReference type="Pfam" id="PF16862">
    <property type="entry name" value="Glyco_hydro_79C"/>
    <property type="match status" value="1"/>
</dbReference>
<dbReference type="PANTHER" id="PTHR36183:SF2">
    <property type="entry name" value="BETA-GLUCURONIDASE C-TERMINAL DOMAIN-CONTAINING PROTEIN"/>
    <property type="match status" value="1"/>
</dbReference>
<dbReference type="AlphaFoldDB" id="A0AAQ3LZZ4"/>
<reference evidence="3 4" key="1">
    <citation type="submission" date="2023-11" db="EMBL/GenBank/DDBJ databases">
        <title>An acidophilic fungus is an integral part of prey digestion in a carnivorous sundew plant.</title>
        <authorList>
            <person name="Tsai I.J."/>
        </authorList>
    </citation>
    <scope>NUCLEOTIDE SEQUENCE [LARGE SCALE GENOMIC DNA]</scope>
    <source>
        <strain evidence="3">169a</strain>
    </source>
</reference>
<dbReference type="InterPro" id="IPR017853">
    <property type="entry name" value="GH"/>
</dbReference>
<feature type="domain" description="Beta-glucuronidase C-terminal" evidence="2">
    <location>
        <begin position="370"/>
        <end position="474"/>
    </location>
</feature>
<dbReference type="InterPro" id="IPR031728">
    <property type="entry name" value="GlcAase_C"/>
</dbReference>
<dbReference type="PANTHER" id="PTHR36183">
    <property type="entry name" value="BETA-GLUCURONIDASE"/>
    <property type="match status" value="1"/>
</dbReference>
<evidence type="ECO:0000313" key="3">
    <source>
        <dbReference type="EMBL" id="WPG99103.1"/>
    </source>
</evidence>
<dbReference type="Proteomes" id="UP001303373">
    <property type="component" value="Chromosome 2"/>
</dbReference>
<organism evidence="3 4">
    <name type="scientific">Acrodontium crateriforme</name>
    <dbReference type="NCBI Taxonomy" id="150365"/>
    <lineage>
        <taxon>Eukaryota</taxon>
        <taxon>Fungi</taxon>
        <taxon>Dikarya</taxon>
        <taxon>Ascomycota</taxon>
        <taxon>Pezizomycotina</taxon>
        <taxon>Dothideomycetes</taxon>
        <taxon>Dothideomycetidae</taxon>
        <taxon>Mycosphaerellales</taxon>
        <taxon>Teratosphaeriaceae</taxon>
        <taxon>Acrodontium</taxon>
    </lineage>
</organism>
<keyword evidence="4" id="KW-1185">Reference proteome</keyword>
<feature type="signal peptide" evidence="1">
    <location>
        <begin position="1"/>
        <end position="19"/>
    </location>
</feature>
<feature type="chain" id="PRO_5042972383" description="Beta-glucuronidase C-terminal domain-containing protein" evidence="1">
    <location>
        <begin position="20"/>
        <end position="478"/>
    </location>
</feature>
<evidence type="ECO:0000256" key="1">
    <source>
        <dbReference type="SAM" id="SignalP"/>
    </source>
</evidence>
<gene>
    <name evidence="3" type="ORF">R9X50_00191200</name>
</gene>
<name>A0AAQ3LZZ4_9PEZI</name>
<dbReference type="EMBL" id="CP138581">
    <property type="protein sequence ID" value="WPG99103.1"/>
    <property type="molecule type" value="Genomic_DNA"/>
</dbReference>
<proteinExistence type="predicted"/>
<protein>
    <recommendedName>
        <fullName evidence="2">Beta-glucuronidase C-terminal domain-containing protein</fullName>
    </recommendedName>
</protein>
<accession>A0AAQ3LZZ4</accession>
<dbReference type="InterPro" id="IPR052974">
    <property type="entry name" value="GH79_Enzymes"/>
</dbReference>
<evidence type="ECO:0000259" key="2">
    <source>
        <dbReference type="Pfam" id="PF16862"/>
    </source>
</evidence>
<keyword evidence="1" id="KW-0732">Signal</keyword>
<evidence type="ECO:0000313" key="4">
    <source>
        <dbReference type="Proteomes" id="UP001303373"/>
    </source>
</evidence>
<sequence>MTNLKNSLFLLGATAYSYAYSVPSSPPSNASPQLEFAPIGVSLEFFAFPEYMYNVPSTKQCLQNLKDVSGTWPPMRVGGTTQDRATYDASSTAPVTYSVSDPDDAPDSLNFGPSFISLAGQYSGRVVLGLNRRLNNQANTIEAAQTALSKMNNLDAIELGNEPNFYTGSDPIAGGSWNAAKDYASQVSWQNAVGNAIGATNIFSAGVYFGTGSFNNAGLANDEGSDSEFVADFCSHNYPQSGSTADLASLMSHSGISSQISQFRSQVTAASSLRKSFIMGETNSATQGGGGISPTFGSALWVMDYSIQLLLMGTKSIYFHQGTIGNCQYCWWGRYSMGAPYYGAYFATLALASADHVAMLDDASSAYATYIMYKSGQPIRALLYNSDYYTSGSRSSHDFTLDNLNSLKGKTISAKLLTAPSATSRQDQGQNPSVAGQTFQNGTCNLQGSVNLQTGYVSSDGSVTFSVGASQALLVDLS</sequence>